<evidence type="ECO:0000256" key="1">
    <source>
        <dbReference type="SAM" id="MobiDB-lite"/>
    </source>
</evidence>
<keyword evidence="3" id="KW-1185">Reference proteome</keyword>
<evidence type="ECO:0000313" key="3">
    <source>
        <dbReference type="Proteomes" id="UP001359485"/>
    </source>
</evidence>
<accession>A0ABR1AKX3</accession>
<gene>
    <name evidence="2" type="ORF">RUM44_001221</name>
</gene>
<feature type="non-terminal residue" evidence="2">
    <location>
        <position position="104"/>
    </location>
</feature>
<dbReference type="EMBL" id="JAWJWF010000047">
    <property type="protein sequence ID" value="KAK6621414.1"/>
    <property type="molecule type" value="Genomic_DNA"/>
</dbReference>
<proteinExistence type="predicted"/>
<evidence type="ECO:0000313" key="2">
    <source>
        <dbReference type="EMBL" id="KAK6621414.1"/>
    </source>
</evidence>
<feature type="region of interest" description="Disordered" evidence="1">
    <location>
        <begin position="82"/>
        <end position="104"/>
    </location>
</feature>
<name>A0ABR1AKX3_POLSC</name>
<comment type="caution">
    <text evidence="2">The sequence shown here is derived from an EMBL/GenBank/DDBJ whole genome shotgun (WGS) entry which is preliminary data.</text>
</comment>
<sequence>MVKSSGVQTTPFFDSKSTTLGETLEFFLDKPKPITLKLYDWIKGRSEDRPKRNEKANINVLKGNANKKIEKLTFDRQWTVKEEAKDTSQETGKNLTESEKTFYS</sequence>
<dbReference type="Proteomes" id="UP001359485">
    <property type="component" value="Unassembled WGS sequence"/>
</dbReference>
<protein>
    <submittedName>
        <fullName evidence="2">Uncharacterized protein</fullName>
    </submittedName>
</protein>
<organism evidence="2 3">
    <name type="scientific">Polyplax serrata</name>
    <name type="common">Common mouse louse</name>
    <dbReference type="NCBI Taxonomy" id="468196"/>
    <lineage>
        <taxon>Eukaryota</taxon>
        <taxon>Metazoa</taxon>
        <taxon>Ecdysozoa</taxon>
        <taxon>Arthropoda</taxon>
        <taxon>Hexapoda</taxon>
        <taxon>Insecta</taxon>
        <taxon>Pterygota</taxon>
        <taxon>Neoptera</taxon>
        <taxon>Paraneoptera</taxon>
        <taxon>Psocodea</taxon>
        <taxon>Troctomorpha</taxon>
        <taxon>Phthiraptera</taxon>
        <taxon>Anoplura</taxon>
        <taxon>Polyplacidae</taxon>
        <taxon>Polyplax</taxon>
    </lineage>
</organism>
<reference evidence="2 3" key="1">
    <citation type="submission" date="2023-09" db="EMBL/GenBank/DDBJ databases">
        <title>Genomes of two closely related lineages of the louse Polyplax serrata with different host specificities.</title>
        <authorList>
            <person name="Martinu J."/>
            <person name="Tarabai H."/>
            <person name="Stefka J."/>
            <person name="Hypsa V."/>
        </authorList>
    </citation>
    <scope>NUCLEOTIDE SEQUENCE [LARGE SCALE GENOMIC DNA]</scope>
    <source>
        <strain evidence="2">98ZLc_SE</strain>
    </source>
</reference>